<gene>
    <name evidence="1" type="ORF">HMPREF9607_02077</name>
</gene>
<keyword evidence="2" id="KW-1185">Reference proteome</keyword>
<dbReference type="EMBL" id="ADZU01000034">
    <property type="protein sequence ID" value="EFS91571.1"/>
    <property type="molecule type" value="Genomic_DNA"/>
</dbReference>
<dbReference type="Proteomes" id="UP000003179">
    <property type="component" value="Unassembled WGS sequence"/>
</dbReference>
<protein>
    <submittedName>
        <fullName evidence="1">Uncharacterized protein</fullName>
    </submittedName>
</protein>
<evidence type="ECO:0000313" key="1">
    <source>
        <dbReference type="EMBL" id="EFS91571.1"/>
    </source>
</evidence>
<evidence type="ECO:0000313" key="2">
    <source>
        <dbReference type="Proteomes" id="UP000003179"/>
    </source>
</evidence>
<name>A0ABP2K7J3_9ACTN</name>
<sequence length="52" mass="5658">MARLIWGSDRCGLSCQRARSEDHVLERGPSVSAASQSPRWCPGVICADEVVD</sequence>
<comment type="caution">
    <text evidence="1">The sequence shown here is derived from an EMBL/GenBank/DDBJ whole genome shotgun (WGS) entry which is preliminary data.</text>
</comment>
<reference evidence="1" key="1">
    <citation type="submission" date="2010-08" db="EMBL/GenBank/DDBJ databases">
        <authorList>
            <person name="Weinstock G."/>
            <person name="Sodergren E."/>
            <person name="Clifton S."/>
            <person name="Fulton L."/>
            <person name="Fulton B."/>
            <person name="Courtney L."/>
            <person name="Fronick C."/>
            <person name="Harrison M."/>
            <person name="Strong C."/>
            <person name="Farmer C."/>
            <person name="Delahaunty K."/>
            <person name="Markovic C."/>
            <person name="Hall O."/>
            <person name="Minx P."/>
            <person name="Tomlinson C."/>
            <person name="Mitreva M."/>
            <person name="Hou S."/>
            <person name="Chen J."/>
            <person name="Wollam A."/>
            <person name="Pepin K.H."/>
            <person name="Johnson M."/>
            <person name="Bhonagiri V."/>
            <person name="Zhang X."/>
            <person name="Suruliraj S."/>
            <person name="Warren W."/>
            <person name="Chinwalla A."/>
            <person name="Mardis E.R."/>
            <person name="Wilson R.K."/>
        </authorList>
    </citation>
    <scope>NUCLEOTIDE SEQUENCE [LARGE SCALE GENOMIC DNA]</scope>
    <source>
        <strain evidence="1">HL044PA1</strain>
    </source>
</reference>
<accession>A0ABP2K7J3</accession>
<organism evidence="1 2">
    <name type="scientific">Cutibacterium modestum HL044PA1</name>
    <dbReference type="NCBI Taxonomy" id="765109"/>
    <lineage>
        <taxon>Bacteria</taxon>
        <taxon>Bacillati</taxon>
        <taxon>Actinomycetota</taxon>
        <taxon>Actinomycetes</taxon>
        <taxon>Propionibacteriales</taxon>
        <taxon>Propionibacteriaceae</taxon>
        <taxon>Cutibacterium</taxon>
        <taxon>Cutibacterium modestum</taxon>
    </lineage>
</organism>
<proteinExistence type="predicted"/>